<accession>A0ABD6D2J1</accession>
<dbReference type="AlphaFoldDB" id="A0ABD6D2J1"/>
<evidence type="ECO:0000313" key="1">
    <source>
        <dbReference type="EMBL" id="MFD1634765.1"/>
    </source>
</evidence>
<protein>
    <submittedName>
        <fullName evidence="1">Uncharacterized protein</fullName>
    </submittedName>
</protein>
<comment type="caution">
    <text evidence="1">The sequence shown here is derived from an EMBL/GenBank/DDBJ whole genome shotgun (WGS) entry which is preliminary data.</text>
</comment>
<reference evidence="1 2" key="1">
    <citation type="journal article" date="2019" name="Int. J. Syst. Evol. Microbiol.">
        <title>The Global Catalogue of Microorganisms (GCM) 10K type strain sequencing project: providing services to taxonomists for standard genome sequencing and annotation.</title>
        <authorList>
            <consortium name="The Broad Institute Genomics Platform"/>
            <consortium name="The Broad Institute Genome Sequencing Center for Infectious Disease"/>
            <person name="Wu L."/>
            <person name="Ma J."/>
        </authorList>
    </citation>
    <scope>NUCLEOTIDE SEQUENCE [LARGE SCALE GENOMIC DNA]</scope>
    <source>
        <strain evidence="1 2">CGMCC 1.10594</strain>
    </source>
</reference>
<dbReference type="RefSeq" id="WP_256405008.1">
    <property type="nucleotide sequence ID" value="NZ_CP187151.1"/>
</dbReference>
<evidence type="ECO:0000313" key="2">
    <source>
        <dbReference type="Proteomes" id="UP001597075"/>
    </source>
</evidence>
<gene>
    <name evidence="1" type="ORF">ACFSBJ_13620</name>
</gene>
<keyword evidence="2" id="KW-1185">Reference proteome</keyword>
<proteinExistence type="predicted"/>
<sequence length="51" mass="5455">MLENLTSTCEAAGCDRPLDDDALMVAMRTDSGERRAYECACGAVTVTVVQD</sequence>
<dbReference type="EMBL" id="JBHUDL010000010">
    <property type="protein sequence ID" value="MFD1634765.1"/>
    <property type="molecule type" value="Genomic_DNA"/>
</dbReference>
<name>A0ABD6D2J1_9EURY</name>
<dbReference type="Proteomes" id="UP001597075">
    <property type="component" value="Unassembled WGS sequence"/>
</dbReference>
<organism evidence="1 2">
    <name type="scientific">Haloplanus ruber</name>
    <dbReference type="NCBI Taxonomy" id="869892"/>
    <lineage>
        <taxon>Archaea</taxon>
        <taxon>Methanobacteriati</taxon>
        <taxon>Methanobacteriota</taxon>
        <taxon>Stenosarchaea group</taxon>
        <taxon>Halobacteria</taxon>
        <taxon>Halobacteriales</taxon>
        <taxon>Haloferacaceae</taxon>
        <taxon>Haloplanus</taxon>
    </lineage>
</organism>